<dbReference type="PANTHER" id="PTHR39624:SF2">
    <property type="entry name" value="OSMC-LIKE PROTEIN"/>
    <property type="match status" value="1"/>
</dbReference>
<name>A0A4Z0Q263_9BACT</name>
<dbReference type="InterPro" id="IPR015946">
    <property type="entry name" value="KH_dom-like_a/b"/>
</dbReference>
<dbReference type="InterPro" id="IPR003718">
    <property type="entry name" value="OsmC/Ohr_fam"/>
</dbReference>
<dbReference type="InterPro" id="IPR036102">
    <property type="entry name" value="OsmC/Ohrsf"/>
</dbReference>
<keyword evidence="2" id="KW-1185">Reference proteome</keyword>
<dbReference type="PANTHER" id="PTHR39624">
    <property type="entry name" value="PROTEIN INVOLVED IN RIMO-MEDIATED BETA-METHYLTHIOLATION OF RIBOSOMAL PROTEIN S12 YCAO"/>
    <property type="match status" value="1"/>
</dbReference>
<evidence type="ECO:0000313" key="2">
    <source>
        <dbReference type="Proteomes" id="UP000298471"/>
    </source>
</evidence>
<dbReference type="SUPFAM" id="SSF82784">
    <property type="entry name" value="OsmC-like"/>
    <property type="match status" value="1"/>
</dbReference>
<dbReference type="Pfam" id="PF02566">
    <property type="entry name" value="OsmC"/>
    <property type="match status" value="1"/>
</dbReference>
<accession>A0A4Z0Q263</accession>
<comment type="caution">
    <text evidence="1">The sequence shown here is derived from an EMBL/GenBank/DDBJ whole genome shotgun (WGS) entry which is preliminary data.</text>
</comment>
<dbReference type="Proteomes" id="UP000298471">
    <property type="component" value="Unassembled WGS sequence"/>
</dbReference>
<gene>
    <name evidence="1" type="ORF">E5K02_20700</name>
</gene>
<dbReference type="EMBL" id="SRMB01000004">
    <property type="protein sequence ID" value="TGE23606.1"/>
    <property type="molecule type" value="Genomic_DNA"/>
</dbReference>
<organism evidence="1 2">
    <name type="scientific">Hymenobacter metallicola</name>
    <dbReference type="NCBI Taxonomy" id="2563114"/>
    <lineage>
        <taxon>Bacteria</taxon>
        <taxon>Pseudomonadati</taxon>
        <taxon>Bacteroidota</taxon>
        <taxon>Cytophagia</taxon>
        <taxon>Cytophagales</taxon>
        <taxon>Hymenobacteraceae</taxon>
        <taxon>Hymenobacter</taxon>
    </lineage>
</organism>
<dbReference type="AlphaFoldDB" id="A0A4Z0Q263"/>
<sequence length="131" mass="14497">MPTLTGRIGSAPYLTRISSDSGHEVLADEPLDQGGQNRGLTPGELLAASLSACICITVRMYAERKQWPLTDLEARVDFERNDKHMVTRLDCVLRLQGELTEEQRQRLLKVAEVCPIHKTLQSAVPISTVLG</sequence>
<protein>
    <submittedName>
        <fullName evidence="1">OsmC family peroxiredoxin</fullName>
    </submittedName>
</protein>
<reference evidence="1 2" key="1">
    <citation type="submission" date="2019-04" db="EMBL/GenBank/DDBJ databases">
        <authorList>
            <person name="Feng G."/>
            <person name="Zhang J."/>
            <person name="Zhu H."/>
        </authorList>
    </citation>
    <scope>NUCLEOTIDE SEQUENCE [LARGE SCALE GENOMIC DNA]</scope>
    <source>
        <strain evidence="1 2">9PBR-1</strain>
    </source>
</reference>
<dbReference type="OrthoDB" id="9791538at2"/>
<proteinExistence type="predicted"/>
<evidence type="ECO:0000313" key="1">
    <source>
        <dbReference type="EMBL" id="TGE23606.1"/>
    </source>
</evidence>
<dbReference type="Gene3D" id="3.30.300.20">
    <property type="match status" value="1"/>
</dbReference>
<dbReference type="RefSeq" id="WP_135397476.1">
    <property type="nucleotide sequence ID" value="NZ_SRMB01000004.1"/>
</dbReference>